<dbReference type="GO" id="GO:0006352">
    <property type="term" value="P:DNA-templated transcription initiation"/>
    <property type="evidence" value="ECO:0007669"/>
    <property type="project" value="InterPro"/>
</dbReference>
<evidence type="ECO:0000313" key="2">
    <source>
        <dbReference type="Proteomes" id="UP000004095"/>
    </source>
</evidence>
<dbReference type="InterPro" id="IPR013325">
    <property type="entry name" value="RNA_pol_sigma_r2"/>
</dbReference>
<dbReference type="Proteomes" id="UP000004095">
    <property type="component" value="Unassembled WGS sequence"/>
</dbReference>
<dbReference type="SUPFAM" id="SSF88946">
    <property type="entry name" value="Sigma2 domain of RNA polymerase sigma factors"/>
    <property type="match status" value="1"/>
</dbReference>
<proteinExistence type="predicted"/>
<gene>
    <name evidence="1" type="ORF">M23134_01105</name>
</gene>
<dbReference type="Gene3D" id="1.10.1740.10">
    <property type="match status" value="1"/>
</dbReference>
<dbReference type="EMBL" id="AAWS01000005">
    <property type="protein sequence ID" value="EAY30781.1"/>
    <property type="molecule type" value="Genomic_DNA"/>
</dbReference>
<dbReference type="OrthoDB" id="9150024at2"/>
<protein>
    <submittedName>
        <fullName evidence="1">RNA polymerase ECF-type sigma factor, putative</fullName>
    </submittedName>
</protein>
<dbReference type="eggNOG" id="COG1595">
    <property type="taxonomic scope" value="Bacteria"/>
</dbReference>
<evidence type="ECO:0000313" key="1">
    <source>
        <dbReference type="EMBL" id="EAY30781.1"/>
    </source>
</evidence>
<dbReference type="RefSeq" id="WP_002694483.1">
    <property type="nucleotide sequence ID" value="NZ_AAWS01000005.1"/>
</dbReference>
<reference evidence="1 2" key="1">
    <citation type="submission" date="2007-01" db="EMBL/GenBank/DDBJ databases">
        <authorList>
            <person name="Haygood M."/>
            <person name="Podell S."/>
            <person name="Anderson C."/>
            <person name="Hopkinson B."/>
            <person name="Roe K."/>
            <person name="Barbeau K."/>
            <person name="Gaasterland T."/>
            <person name="Ferriera S."/>
            <person name="Johnson J."/>
            <person name="Kravitz S."/>
            <person name="Beeson K."/>
            <person name="Sutton G."/>
            <person name="Rogers Y.-H."/>
            <person name="Friedman R."/>
            <person name="Frazier M."/>
            <person name="Venter J.C."/>
        </authorList>
    </citation>
    <scope>NUCLEOTIDE SEQUENCE [LARGE SCALE GENOMIC DNA]</scope>
    <source>
        <strain evidence="1 2">ATCC 23134</strain>
    </source>
</reference>
<accession>A1ZFK7</accession>
<comment type="caution">
    <text evidence="1">The sequence shown here is derived from an EMBL/GenBank/DDBJ whole genome shotgun (WGS) entry which is preliminary data.</text>
</comment>
<sequence length="92" mass="11197">MKKDELFWQKLMQGDKKVVEEIFQLNVPVLFKYGRRFSDDDRLIDECILHIFLDIWKNRLNLRNEGEIKIFLMKKLRKKIEQKASSTQLKRA</sequence>
<keyword evidence="2" id="KW-1185">Reference proteome</keyword>
<dbReference type="AlphaFoldDB" id="A1ZFK7"/>
<name>A1ZFK7_MICM2</name>
<dbReference type="GO" id="GO:0003700">
    <property type="term" value="F:DNA-binding transcription factor activity"/>
    <property type="evidence" value="ECO:0007669"/>
    <property type="project" value="InterPro"/>
</dbReference>
<organism evidence="1 2">
    <name type="scientific">Microscilla marina ATCC 23134</name>
    <dbReference type="NCBI Taxonomy" id="313606"/>
    <lineage>
        <taxon>Bacteria</taxon>
        <taxon>Pseudomonadati</taxon>
        <taxon>Bacteroidota</taxon>
        <taxon>Cytophagia</taxon>
        <taxon>Cytophagales</taxon>
        <taxon>Microscillaceae</taxon>
        <taxon>Microscilla</taxon>
    </lineage>
</organism>